<name>A0A6J4HGF7_9BACT</name>
<accession>A0A6J4HGF7</accession>
<evidence type="ECO:0000256" key="1">
    <source>
        <dbReference type="SAM" id="MobiDB-lite"/>
    </source>
</evidence>
<dbReference type="AlphaFoldDB" id="A0A6J4HGF7"/>
<proteinExistence type="predicted"/>
<dbReference type="EMBL" id="CADCTO010000068">
    <property type="protein sequence ID" value="CAA9221655.1"/>
    <property type="molecule type" value="Genomic_DNA"/>
</dbReference>
<reference evidence="2" key="1">
    <citation type="submission" date="2020-02" db="EMBL/GenBank/DDBJ databases">
        <authorList>
            <person name="Meier V. D."/>
        </authorList>
    </citation>
    <scope>NUCLEOTIDE SEQUENCE</scope>
    <source>
        <strain evidence="2">AVDCRST_MAG63</strain>
    </source>
</reference>
<feature type="region of interest" description="Disordered" evidence="1">
    <location>
        <begin position="73"/>
        <end position="99"/>
    </location>
</feature>
<evidence type="ECO:0000313" key="2">
    <source>
        <dbReference type="EMBL" id="CAA9221655.1"/>
    </source>
</evidence>
<organism evidence="2">
    <name type="scientific">uncultured Armatimonadetes bacterium</name>
    <dbReference type="NCBI Taxonomy" id="157466"/>
    <lineage>
        <taxon>Bacteria</taxon>
        <taxon>Bacillati</taxon>
        <taxon>Armatimonadota</taxon>
        <taxon>environmental samples</taxon>
    </lineage>
</organism>
<feature type="compositionally biased region" description="Basic and acidic residues" evidence="1">
    <location>
        <begin position="76"/>
        <end position="95"/>
    </location>
</feature>
<sequence length="129" mass="14087">MVMSGEDLTNIGPVALQQDLAVMATLGIESVERNGHHYFAGLSQFPESVQRQVLEHHSDLYRRSLQGWPTVAIEQGRGDGGEGRPGRGEGGEGRRLARRNRAYRSRVGQVYRHRAGRGRAAALSLPVAG</sequence>
<gene>
    <name evidence="2" type="ORF">AVDCRST_MAG63-500</name>
</gene>
<protein>
    <submittedName>
        <fullName evidence="2">Uncharacterized protein</fullName>
    </submittedName>
</protein>